<evidence type="ECO:0000313" key="1">
    <source>
        <dbReference type="EMBL" id="VEG62591.1"/>
    </source>
</evidence>
<reference evidence="1 2" key="1">
    <citation type="submission" date="2018-12" db="EMBL/GenBank/DDBJ databases">
        <authorList>
            <consortium name="Pathogen Informatics"/>
        </authorList>
    </citation>
    <scope>NUCLEOTIDE SEQUENCE [LARGE SCALE GENOMIC DNA]</scope>
    <source>
        <strain evidence="1 2">NCTC11951</strain>
    </source>
</reference>
<keyword evidence="1" id="KW-0449">Lipoprotein</keyword>
<dbReference type="EMBL" id="LR134359">
    <property type="protein sequence ID" value="VEG62591.1"/>
    <property type="molecule type" value="Genomic_DNA"/>
</dbReference>
<name>A0A448JD38_CAMJU</name>
<dbReference type="Proteomes" id="UP000275504">
    <property type="component" value="Chromosome"/>
</dbReference>
<evidence type="ECO:0000313" key="2">
    <source>
        <dbReference type="Proteomes" id="UP000275504"/>
    </source>
</evidence>
<accession>A0A448JD38</accession>
<sequence length="64" mass="6683">MPTMIAKALVQTIVKTTLNVAVANNDYTGGWLSLATAVATAATNKADVRSFAPYLPASVAIMEK</sequence>
<dbReference type="AlphaFoldDB" id="A0A448JD38"/>
<proteinExistence type="predicted"/>
<protein>
    <submittedName>
        <fullName evidence="1">Lipoprotein</fullName>
    </submittedName>
</protein>
<organism evidence="1 2">
    <name type="scientific">Campylobacter jejuni subsp. doylei</name>
    <dbReference type="NCBI Taxonomy" id="32021"/>
    <lineage>
        <taxon>Bacteria</taxon>
        <taxon>Pseudomonadati</taxon>
        <taxon>Campylobacterota</taxon>
        <taxon>Epsilonproteobacteria</taxon>
        <taxon>Campylobacterales</taxon>
        <taxon>Campylobacteraceae</taxon>
        <taxon>Campylobacter</taxon>
    </lineage>
</organism>
<gene>
    <name evidence="1" type="ORF">NCTC11951_01741</name>
</gene>